<protein>
    <submittedName>
        <fullName evidence="1">(apollo) hypothetical protein</fullName>
    </submittedName>
</protein>
<comment type="caution">
    <text evidence="1">The sequence shown here is derived from an EMBL/GenBank/DDBJ whole genome shotgun (WGS) entry which is preliminary data.</text>
</comment>
<dbReference type="AlphaFoldDB" id="A0A8S3XZH2"/>
<dbReference type="EMBL" id="CAJQZP010001435">
    <property type="protein sequence ID" value="CAG5046084.1"/>
    <property type="molecule type" value="Genomic_DNA"/>
</dbReference>
<accession>A0A8S3XZH2</accession>
<name>A0A8S3XZH2_PARAO</name>
<gene>
    <name evidence="1" type="ORF">PAPOLLO_LOCUS23482</name>
</gene>
<sequence length="89" mass="10311">MMSGKDNLADAFRLAKDVDRLLEKGGFKLKKWRSNDADFLKEFEESERSSHDKLDITLDGITRALALHRNMGEDLFQYTGSQTYLLRKI</sequence>
<evidence type="ECO:0000313" key="2">
    <source>
        <dbReference type="Proteomes" id="UP000691718"/>
    </source>
</evidence>
<reference evidence="1" key="1">
    <citation type="submission" date="2021-04" db="EMBL/GenBank/DDBJ databases">
        <authorList>
            <person name="Tunstrom K."/>
        </authorList>
    </citation>
    <scope>NUCLEOTIDE SEQUENCE</scope>
</reference>
<keyword evidence="2" id="KW-1185">Reference proteome</keyword>
<evidence type="ECO:0000313" key="1">
    <source>
        <dbReference type="EMBL" id="CAG5046084.1"/>
    </source>
</evidence>
<dbReference type="Proteomes" id="UP000691718">
    <property type="component" value="Unassembled WGS sequence"/>
</dbReference>
<proteinExistence type="predicted"/>
<dbReference type="OrthoDB" id="8065733at2759"/>
<organism evidence="1 2">
    <name type="scientific">Parnassius apollo</name>
    <name type="common">Apollo butterfly</name>
    <name type="synonym">Papilio apollo</name>
    <dbReference type="NCBI Taxonomy" id="110799"/>
    <lineage>
        <taxon>Eukaryota</taxon>
        <taxon>Metazoa</taxon>
        <taxon>Ecdysozoa</taxon>
        <taxon>Arthropoda</taxon>
        <taxon>Hexapoda</taxon>
        <taxon>Insecta</taxon>
        <taxon>Pterygota</taxon>
        <taxon>Neoptera</taxon>
        <taxon>Endopterygota</taxon>
        <taxon>Lepidoptera</taxon>
        <taxon>Glossata</taxon>
        <taxon>Ditrysia</taxon>
        <taxon>Papilionoidea</taxon>
        <taxon>Papilionidae</taxon>
        <taxon>Parnassiinae</taxon>
        <taxon>Parnassini</taxon>
        <taxon>Parnassius</taxon>
        <taxon>Parnassius</taxon>
    </lineage>
</organism>